<dbReference type="EMBL" id="FUHU01000044">
    <property type="protein sequence ID" value="SJM66649.1"/>
    <property type="molecule type" value="Genomic_DNA"/>
</dbReference>
<accession>A0A1R4GES9</accession>
<feature type="transmembrane region" description="Helical" evidence="7">
    <location>
        <begin position="235"/>
        <end position="255"/>
    </location>
</feature>
<feature type="domain" description="Major facilitator superfamily (MFS) profile" evidence="8">
    <location>
        <begin position="225"/>
        <end position="415"/>
    </location>
</feature>
<evidence type="ECO:0000256" key="7">
    <source>
        <dbReference type="SAM" id="Phobius"/>
    </source>
</evidence>
<keyword evidence="5 7" id="KW-1133">Transmembrane helix</keyword>
<dbReference type="SUPFAM" id="SSF103473">
    <property type="entry name" value="MFS general substrate transporter"/>
    <property type="match status" value="1"/>
</dbReference>
<organism evidence="9 10">
    <name type="scientific">Agrococcus casei LMG 22410</name>
    <dbReference type="NCBI Taxonomy" id="1255656"/>
    <lineage>
        <taxon>Bacteria</taxon>
        <taxon>Bacillati</taxon>
        <taxon>Actinomycetota</taxon>
        <taxon>Actinomycetes</taxon>
        <taxon>Micrococcales</taxon>
        <taxon>Microbacteriaceae</taxon>
        <taxon>Agrococcus</taxon>
    </lineage>
</organism>
<evidence type="ECO:0000313" key="10">
    <source>
        <dbReference type="Proteomes" id="UP000195787"/>
    </source>
</evidence>
<evidence type="ECO:0000256" key="2">
    <source>
        <dbReference type="ARBA" id="ARBA00022448"/>
    </source>
</evidence>
<comment type="subcellular location">
    <subcellularLocation>
        <location evidence="1">Cell membrane</location>
        <topology evidence="1">Multi-pass membrane protein</topology>
    </subcellularLocation>
</comment>
<dbReference type="Gene3D" id="1.20.1250.20">
    <property type="entry name" value="MFS general substrate transporter like domains"/>
    <property type="match status" value="1"/>
</dbReference>
<keyword evidence="3" id="KW-1003">Cell membrane</keyword>
<keyword evidence="4 7" id="KW-0812">Transmembrane</keyword>
<dbReference type="PANTHER" id="PTHR23513:SF6">
    <property type="entry name" value="MAJOR FACILITATOR SUPERFAMILY ASSOCIATED DOMAIN-CONTAINING PROTEIN"/>
    <property type="match status" value="1"/>
</dbReference>
<feature type="transmembrane region" description="Helical" evidence="7">
    <location>
        <begin position="261"/>
        <end position="280"/>
    </location>
</feature>
<dbReference type="CDD" id="cd06173">
    <property type="entry name" value="MFS_MefA_like"/>
    <property type="match status" value="1"/>
</dbReference>
<proteinExistence type="predicted"/>
<feature type="transmembrane region" description="Helical" evidence="7">
    <location>
        <begin position="389"/>
        <end position="408"/>
    </location>
</feature>
<feature type="transmembrane region" description="Helical" evidence="7">
    <location>
        <begin position="363"/>
        <end position="383"/>
    </location>
</feature>
<evidence type="ECO:0000256" key="1">
    <source>
        <dbReference type="ARBA" id="ARBA00004651"/>
    </source>
</evidence>
<dbReference type="InterPro" id="IPR010290">
    <property type="entry name" value="TM_effector"/>
</dbReference>
<evidence type="ECO:0000256" key="3">
    <source>
        <dbReference type="ARBA" id="ARBA00022475"/>
    </source>
</evidence>
<name>A0A1R4GES9_9MICO</name>
<protein>
    <submittedName>
        <fullName evidence="9">Major facilitator superfamily MFS_1</fullName>
    </submittedName>
</protein>
<keyword evidence="2" id="KW-0813">Transport</keyword>
<dbReference type="OrthoDB" id="9815525at2"/>
<keyword evidence="10" id="KW-1185">Reference proteome</keyword>
<dbReference type="RefSeq" id="WP_086992664.1">
    <property type="nucleotide sequence ID" value="NZ_FUHU01000044.1"/>
</dbReference>
<dbReference type="InterPro" id="IPR036259">
    <property type="entry name" value="MFS_trans_sf"/>
</dbReference>
<dbReference type="Pfam" id="PF05977">
    <property type="entry name" value="MFS_3"/>
    <property type="match status" value="1"/>
</dbReference>
<feature type="transmembrane region" description="Helical" evidence="7">
    <location>
        <begin position="55"/>
        <end position="75"/>
    </location>
</feature>
<reference evidence="9 10" key="1">
    <citation type="submission" date="2017-02" db="EMBL/GenBank/DDBJ databases">
        <authorList>
            <person name="Peterson S.W."/>
        </authorList>
    </citation>
    <scope>NUCLEOTIDE SEQUENCE [LARGE SCALE GENOMIC DNA]</scope>
    <source>
        <strain evidence="9 10">LMG 22410</strain>
    </source>
</reference>
<dbReference type="Proteomes" id="UP000195787">
    <property type="component" value="Unassembled WGS sequence"/>
</dbReference>
<evidence type="ECO:0000256" key="5">
    <source>
        <dbReference type="ARBA" id="ARBA00022989"/>
    </source>
</evidence>
<evidence type="ECO:0000256" key="6">
    <source>
        <dbReference type="ARBA" id="ARBA00023136"/>
    </source>
</evidence>
<feature type="transmembrane region" description="Helical" evidence="7">
    <location>
        <begin position="110"/>
        <end position="133"/>
    </location>
</feature>
<evidence type="ECO:0000256" key="4">
    <source>
        <dbReference type="ARBA" id="ARBA00022692"/>
    </source>
</evidence>
<evidence type="ECO:0000313" key="9">
    <source>
        <dbReference type="EMBL" id="SJM66649.1"/>
    </source>
</evidence>
<dbReference type="InterPro" id="IPR020846">
    <property type="entry name" value="MFS_dom"/>
</dbReference>
<dbReference type="GeneID" id="303173804"/>
<gene>
    <name evidence="9" type="ORF">CZ674_11355</name>
</gene>
<feature type="transmembrane region" description="Helical" evidence="7">
    <location>
        <begin position="20"/>
        <end position="43"/>
    </location>
</feature>
<dbReference type="GO" id="GO:0005886">
    <property type="term" value="C:plasma membrane"/>
    <property type="evidence" value="ECO:0007669"/>
    <property type="project" value="UniProtKB-SubCell"/>
</dbReference>
<dbReference type="PROSITE" id="PS50850">
    <property type="entry name" value="MFS"/>
    <property type="match status" value="1"/>
</dbReference>
<dbReference type="GO" id="GO:0022857">
    <property type="term" value="F:transmembrane transporter activity"/>
    <property type="evidence" value="ECO:0007669"/>
    <property type="project" value="InterPro"/>
</dbReference>
<keyword evidence="6 7" id="KW-0472">Membrane</keyword>
<dbReference type="AlphaFoldDB" id="A0A1R4GES9"/>
<sequence>MSTDARKAREPLALRGFRTYWVASTIGFAGLSVSTIAVDVLVIEVLGATEAQVGFVRAAQFLPYLLIGLVAGALVDRWRRQRTLIVGNLVQAALVLVIPLLFMLGSLSVWLTAAMLFAAGCCGVFIAAAEQAYLPDLVPRRSLVLANARLGQSMTIAQTSGPAAGGLLLTALSAPLALVATSAARIGTALMIARIRRPEPPPHPTKTRMLRGIAEGVGFVYRHRTLAPLAASTHVWFFANSIAMTVLALFALRGLGLSPVAYGLVLTAAGVGGLVGALAANAAAARMGEGNTIIASRGLCALTWAGTALTPDFDATWTTVAALCAVQLLYGFSLGLEDPSEMAYRQTVTPRAMLGRVGSTMRSANRTVAVIGALSGGVMAGVLDYRPTLLIVVGIFAAAALVALLSPLRGARVER</sequence>
<feature type="transmembrane region" description="Helical" evidence="7">
    <location>
        <begin position="84"/>
        <end position="104"/>
    </location>
</feature>
<evidence type="ECO:0000259" key="8">
    <source>
        <dbReference type="PROSITE" id="PS50850"/>
    </source>
</evidence>
<dbReference type="PANTHER" id="PTHR23513">
    <property type="entry name" value="INTEGRAL MEMBRANE EFFLUX PROTEIN-RELATED"/>
    <property type="match status" value="1"/>
</dbReference>